<dbReference type="Gene3D" id="3.40.630.30">
    <property type="match status" value="1"/>
</dbReference>
<evidence type="ECO:0000259" key="1">
    <source>
        <dbReference type="PROSITE" id="PS51186"/>
    </source>
</evidence>
<accession>A0ABQ6LWK6</accession>
<name>A0ABQ6LWK6_9GAMM</name>
<dbReference type="CDD" id="cd04301">
    <property type="entry name" value="NAT_SF"/>
    <property type="match status" value="1"/>
</dbReference>
<comment type="caution">
    <text evidence="2">The sequence shown here is derived from an EMBL/GenBank/DDBJ whole genome shotgun (WGS) entry which is preliminary data.</text>
</comment>
<proteinExistence type="predicted"/>
<dbReference type="Proteomes" id="UP001224392">
    <property type="component" value="Unassembled WGS sequence"/>
</dbReference>
<organism evidence="2 3">
    <name type="scientific">Biformimicrobium ophioploci</name>
    <dbReference type="NCBI Taxonomy" id="3036711"/>
    <lineage>
        <taxon>Bacteria</taxon>
        <taxon>Pseudomonadati</taxon>
        <taxon>Pseudomonadota</taxon>
        <taxon>Gammaproteobacteria</taxon>
        <taxon>Cellvibrionales</taxon>
        <taxon>Microbulbiferaceae</taxon>
        <taxon>Biformimicrobium</taxon>
    </lineage>
</organism>
<protein>
    <submittedName>
        <fullName evidence="2">GNAT family N-acetyltransferase</fullName>
    </submittedName>
</protein>
<keyword evidence="3" id="KW-1185">Reference proteome</keyword>
<evidence type="ECO:0000313" key="2">
    <source>
        <dbReference type="EMBL" id="GMG86484.1"/>
    </source>
</evidence>
<dbReference type="PROSITE" id="PS51186">
    <property type="entry name" value="GNAT"/>
    <property type="match status" value="1"/>
</dbReference>
<dbReference type="InterPro" id="IPR000182">
    <property type="entry name" value="GNAT_dom"/>
</dbReference>
<dbReference type="InterPro" id="IPR016181">
    <property type="entry name" value="Acyl_CoA_acyltransferase"/>
</dbReference>
<dbReference type="SUPFAM" id="SSF55729">
    <property type="entry name" value="Acyl-CoA N-acyltransferases (Nat)"/>
    <property type="match status" value="1"/>
</dbReference>
<gene>
    <name evidence="2" type="ORF">MNKW57_08050</name>
</gene>
<dbReference type="EMBL" id="BSYJ01000002">
    <property type="protein sequence ID" value="GMG86484.1"/>
    <property type="molecule type" value="Genomic_DNA"/>
</dbReference>
<evidence type="ECO:0000313" key="3">
    <source>
        <dbReference type="Proteomes" id="UP001224392"/>
    </source>
</evidence>
<dbReference type="Pfam" id="PF13673">
    <property type="entry name" value="Acetyltransf_10"/>
    <property type="match status" value="1"/>
</dbReference>
<reference evidence="2 3" key="1">
    <citation type="submission" date="2023-04" db="EMBL/GenBank/DDBJ databases">
        <title>Marinobulbifer ophiurae gen. nov., sp. Nov., isolate from tissue of brittle star Ophioplocus japonicus.</title>
        <authorList>
            <person name="Kawano K."/>
            <person name="Sawayama S."/>
            <person name="Nakagawa S."/>
        </authorList>
    </citation>
    <scope>NUCLEOTIDE SEQUENCE [LARGE SCALE GENOMIC DNA]</scope>
    <source>
        <strain evidence="2 3">NKW57</strain>
    </source>
</reference>
<sequence>MVSRERDVRPRCARECHWQLVTFPELSNQQLYRILAARSAVFVVEQLCAYQDIDGKDENAMHLIGWGPDGEVLAYARLLAPGASYEGASFGRVLTSDVARGCGLGRALIERAIAACREYYPTSAIEIGAQCYLERFYREFGFVACSEPYDEDGIPHLDMRLPAKA</sequence>
<feature type="domain" description="N-acetyltransferase" evidence="1">
    <location>
        <begin position="21"/>
        <end position="164"/>
    </location>
</feature>